<evidence type="ECO:0000313" key="1">
    <source>
        <dbReference type="EMBL" id="VDN51516.1"/>
    </source>
</evidence>
<sequence length="91" mass="10313">MFRTTFYQQCSTAICLNNQRLSAYVQVISNELFFRSPKWSRLSPSGGSLVSGRGNFRPGFLSRAVGNRVYLADPLLAFKRSESINDKNPLY</sequence>
<reference evidence="4" key="1">
    <citation type="submission" date="2017-02" db="UniProtKB">
        <authorList>
            <consortium name="WormBaseParasite"/>
        </authorList>
    </citation>
    <scope>IDENTIFICATION</scope>
</reference>
<dbReference type="EMBL" id="UYYG01000022">
    <property type="protein sequence ID" value="VDN51516.1"/>
    <property type="molecule type" value="Genomic_DNA"/>
</dbReference>
<evidence type="ECO:0000313" key="4">
    <source>
        <dbReference type="WBParaSite" id="DME_0000687501-mRNA-1"/>
    </source>
</evidence>
<evidence type="ECO:0000313" key="2">
    <source>
        <dbReference type="Proteomes" id="UP000038040"/>
    </source>
</evidence>
<keyword evidence="3" id="KW-1185">Reference proteome</keyword>
<name>A0A0N4UH70_DRAME</name>
<gene>
    <name evidence="1" type="ORF">DME_LOCUS1489</name>
</gene>
<dbReference type="Proteomes" id="UP000038040">
    <property type="component" value="Unplaced"/>
</dbReference>
<dbReference type="AlphaFoldDB" id="A0A0N4UH70"/>
<accession>A0A0N4UH70</accession>
<dbReference type="OrthoDB" id="5835206at2759"/>
<dbReference type="WBParaSite" id="DME_0000687501-mRNA-1">
    <property type="protein sequence ID" value="DME_0000687501-mRNA-1"/>
    <property type="gene ID" value="DME_0000687501"/>
</dbReference>
<dbReference type="Proteomes" id="UP000274756">
    <property type="component" value="Unassembled WGS sequence"/>
</dbReference>
<organism evidence="2 4">
    <name type="scientific">Dracunculus medinensis</name>
    <name type="common">Guinea worm</name>
    <dbReference type="NCBI Taxonomy" id="318479"/>
    <lineage>
        <taxon>Eukaryota</taxon>
        <taxon>Metazoa</taxon>
        <taxon>Ecdysozoa</taxon>
        <taxon>Nematoda</taxon>
        <taxon>Chromadorea</taxon>
        <taxon>Rhabditida</taxon>
        <taxon>Spirurina</taxon>
        <taxon>Dracunculoidea</taxon>
        <taxon>Dracunculidae</taxon>
        <taxon>Dracunculus</taxon>
    </lineage>
</organism>
<protein>
    <submittedName>
        <fullName evidence="4">Transposase</fullName>
    </submittedName>
</protein>
<evidence type="ECO:0000313" key="3">
    <source>
        <dbReference type="Proteomes" id="UP000274756"/>
    </source>
</evidence>
<proteinExistence type="predicted"/>
<reference evidence="1 3" key="2">
    <citation type="submission" date="2018-11" db="EMBL/GenBank/DDBJ databases">
        <authorList>
            <consortium name="Pathogen Informatics"/>
        </authorList>
    </citation>
    <scope>NUCLEOTIDE SEQUENCE [LARGE SCALE GENOMIC DNA]</scope>
</reference>